<dbReference type="InterPro" id="IPR015422">
    <property type="entry name" value="PyrdxlP-dep_Trfase_small"/>
</dbReference>
<comment type="pathway">
    <text evidence="4 6">Cofactor biosynthesis; NAD(+) biosynthesis; quinolinate from L-kynurenine: step 2/3.</text>
</comment>
<evidence type="ECO:0000256" key="4">
    <source>
        <dbReference type="HAMAP-Rule" id="MF_01970"/>
    </source>
</evidence>
<dbReference type="PANTHER" id="PTHR14084">
    <property type="entry name" value="KYNURENINASE"/>
    <property type="match status" value="1"/>
</dbReference>
<feature type="binding site" evidence="4">
    <location>
        <position position="220"/>
    </location>
    <ligand>
        <name>pyridoxal 5'-phosphate</name>
        <dbReference type="ChEBI" id="CHEBI:597326"/>
    </ligand>
</feature>
<proteinExistence type="inferred from homology"/>
<evidence type="ECO:0000256" key="2">
    <source>
        <dbReference type="ARBA" id="ARBA00022801"/>
    </source>
</evidence>
<keyword evidence="3 4" id="KW-0663">Pyridoxal phosphate</keyword>
<evidence type="ECO:0000256" key="1">
    <source>
        <dbReference type="ARBA" id="ARBA00022642"/>
    </source>
</evidence>
<dbReference type="NCBIfam" id="TIGR01814">
    <property type="entry name" value="kynureninase"/>
    <property type="match status" value="1"/>
</dbReference>
<feature type="binding site" evidence="4">
    <location>
        <position position="223"/>
    </location>
    <ligand>
        <name>pyridoxal 5'-phosphate</name>
        <dbReference type="ChEBI" id="CHEBI:597326"/>
    </ligand>
</feature>
<dbReference type="InterPro" id="IPR015421">
    <property type="entry name" value="PyrdxlP-dep_Trfase_major"/>
</dbReference>
<comment type="catalytic activity">
    <reaction evidence="6">
        <text>3-hydroxy-L-kynurenine + H2O = 3-hydroxyanthranilate + L-alanine + H(+)</text>
        <dbReference type="Rhea" id="RHEA:25143"/>
        <dbReference type="ChEBI" id="CHEBI:15377"/>
        <dbReference type="ChEBI" id="CHEBI:15378"/>
        <dbReference type="ChEBI" id="CHEBI:36559"/>
        <dbReference type="ChEBI" id="CHEBI:57972"/>
        <dbReference type="ChEBI" id="CHEBI:58125"/>
        <dbReference type="EC" id="3.7.1.3"/>
    </reaction>
</comment>
<comment type="function">
    <text evidence="4 6">Catalyzes the cleavage of L-kynurenine (L-Kyn) and L-3-hydroxykynurenine (L-3OHKyn) into anthranilic acid (AA) and 3-hydroxyanthranilic acid (3-OHAA), respectively.</text>
</comment>
<comment type="cofactor">
    <cofactor evidence="4 6">
        <name>pyridoxal 5'-phosphate</name>
        <dbReference type="ChEBI" id="CHEBI:597326"/>
    </cofactor>
</comment>
<feature type="binding site" evidence="4">
    <location>
        <position position="245"/>
    </location>
    <ligand>
        <name>pyridoxal 5'-phosphate</name>
        <dbReference type="ChEBI" id="CHEBI:597326"/>
    </ligand>
</feature>
<dbReference type="Proteomes" id="UP001523550">
    <property type="component" value="Unassembled WGS sequence"/>
</dbReference>
<feature type="binding site" evidence="4">
    <location>
        <position position="107"/>
    </location>
    <ligand>
        <name>pyridoxal 5'-phosphate</name>
        <dbReference type="ChEBI" id="CHEBI:597326"/>
    </ligand>
</feature>
<evidence type="ECO:0000313" key="7">
    <source>
        <dbReference type="EMBL" id="MCP1727436.1"/>
    </source>
</evidence>
<accession>A0ABT1G7Z5</accession>
<dbReference type="Gene3D" id="3.40.640.10">
    <property type="entry name" value="Type I PLP-dependent aspartate aminotransferase-like (Major domain)"/>
    <property type="match status" value="1"/>
</dbReference>
<reference evidence="7 8" key="1">
    <citation type="submission" date="2022-03" db="EMBL/GenBank/DDBJ databases">
        <title>Genomic Encyclopedia of Type Strains, Phase III (KMG-III): the genomes of soil and plant-associated and newly described type strains.</title>
        <authorList>
            <person name="Whitman W."/>
        </authorList>
    </citation>
    <scope>NUCLEOTIDE SEQUENCE [LARGE SCALE GENOMIC DNA]</scope>
    <source>
        <strain evidence="7 8">BSker1</strain>
    </source>
</reference>
<feature type="modified residue" description="N6-(pyridoxal phosphate)lysine" evidence="4">
    <location>
        <position position="246"/>
    </location>
</feature>
<feature type="binding site" evidence="4">
    <location>
        <position position="276"/>
    </location>
    <ligand>
        <name>pyridoxal 5'-phosphate</name>
        <dbReference type="ChEBI" id="CHEBI:597326"/>
    </ligand>
</feature>
<dbReference type="SUPFAM" id="SSF53383">
    <property type="entry name" value="PLP-dependent transferases"/>
    <property type="match status" value="1"/>
</dbReference>
<comment type="catalytic activity">
    <reaction evidence="4 6">
        <text>L-kynurenine + H2O = anthranilate + L-alanine + H(+)</text>
        <dbReference type="Rhea" id="RHEA:16813"/>
        <dbReference type="ChEBI" id="CHEBI:15377"/>
        <dbReference type="ChEBI" id="CHEBI:15378"/>
        <dbReference type="ChEBI" id="CHEBI:16567"/>
        <dbReference type="ChEBI" id="CHEBI:57959"/>
        <dbReference type="ChEBI" id="CHEBI:57972"/>
        <dbReference type="EC" id="3.7.1.3"/>
    </reaction>
</comment>
<protein>
    <recommendedName>
        <fullName evidence="4 5">Kynureninase</fullName>
        <ecNumber evidence="4 5">3.7.1.3</ecNumber>
    </recommendedName>
    <alternativeName>
        <fullName evidence="4">L-kynurenine hydrolase</fullName>
    </alternativeName>
</protein>
<dbReference type="RefSeq" id="WP_253447371.1">
    <property type="nucleotide sequence ID" value="NZ_JALJYF010000001.1"/>
</dbReference>
<evidence type="ECO:0000256" key="6">
    <source>
        <dbReference type="PIRNR" id="PIRNR038800"/>
    </source>
</evidence>
<feature type="binding site" evidence="4">
    <location>
        <begin position="135"/>
        <end position="138"/>
    </location>
    <ligand>
        <name>pyridoxal 5'-phosphate</name>
        <dbReference type="ChEBI" id="CHEBI:597326"/>
    </ligand>
</feature>
<feature type="binding site" evidence="4">
    <location>
        <position position="108"/>
    </location>
    <ligand>
        <name>pyridoxal 5'-phosphate</name>
        <dbReference type="ChEBI" id="CHEBI:597326"/>
    </ligand>
</feature>
<dbReference type="Gene3D" id="3.90.1150.10">
    <property type="entry name" value="Aspartate Aminotransferase, domain 1"/>
    <property type="match status" value="1"/>
</dbReference>
<dbReference type="InterPro" id="IPR015424">
    <property type="entry name" value="PyrdxlP-dep_Trfase"/>
</dbReference>
<evidence type="ECO:0000256" key="5">
    <source>
        <dbReference type="NCBIfam" id="TIGR01814"/>
    </source>
</evidence>
<feature type="binding site" evidence="4">
    <location>
        <position position="304"/>
    </location>
    <ligand>
        <name>pyridoxal 5'-phosphate</name>
        <dbReference type="ChEBI" id="CHEBI:597326"/>
    </ligand>
</feature>
<evidence type="ECO:0000256" key="3">
    <source>
        <dbReference type="ARBA" id="ARBA00022898"/>
    </source>
</evidence>
<dbReference type="GO" id="GO:0030429">
    <property type="term" value="F:kynureninase activity"/>
    <property type="evidence" value="ECO:0007669"/>
    <property type="project" value="UniProtKB-EC"/>
</dbReference>
<comment type="subunit">
    <text evidence="4 6">Homodimer.</text>
</comment>
<gene>
    <name evidence="4" type="primary">kynU</name>
    <name evidence="7" type="ORF">J2T60_001401</name>
</gene>
<organism evidence="7 8">
    <name type="scientific">Natronospira proteinivora</name>
    <dbReference type="NCBI Taxonomy" id="1807133"/>
    <lineage>
        <taxon>Bacteria</taxon>
        <taxon>Pseudomonadati</taxon>
        <taxon>Pseudomonadota</taxon>
        <taxon>Gammaproteobacteria</taxon>
        <taxon>Natronospirales</taxon>
        <taxon>Natronospiraceae</taxon>
        <taxon>Natronospira</taxon>
    </lineage>
</organism>
<keyword evidence="1 4" id="KW-0662">Pyridine nucleotide biosynthesis</keyword>
<dbReference type="EMBL" id="JALJYF010000001">
    <property type="protein sequence ID" value="MCP1727436.1"/>
    <property type="molecule type" value="Genomic_DNA"/>
</dbReference>
<name>A0ABT1G7Z5_9GAMM</name>
<dbReference type="PANTHER" id="PTHR14084:SF0">
    <property type="entry name" value="KYNURENINASE"/>
    <property type="match status" value="1"/>
</dbReference>
<sequence>MNTTTFSLDNARALDQADPLSQWRDEFHIPPAPDGGDSLYFTGNSLGLQPRRVARYLQEELDDWARLGVQGHTEARRPWMPYHENFTELNAALVGAKPHEVVQMNSLTVNLHLMMVSFYRPTAERPAILIEKPAFPSDRHAAASQIRFHGFDPDRDLIEITPREGEAHIRPDDLMNLIKAEGHRIALVLLPGVQYYSGQVFDMATITEAAQAKGAKVGFDLAHAAGNIPLHLHDWGVDFAAWCSYKYLNGGPGAIAGCFVHERHARNESLPRFAGWWGHDKSSRFKMGPEFHPIPGAEGWQLSNPPILSMTPVLASLEIFHEVGMNALREKSLKLSDTLWAWLEERLPERVDVITPREDKQRGCQLSLRLKQGNGREVFEELERNGVICDWREPDVIRVAPVPLYNRFEDLYHFVERLEAAIKG</sequence>
<dbReference type="InterPro" id="IPR010111">
    <property type="entry name" value="Kynureninase"/>
</dbReference>
<keyword evidence="2 4" id="KW-0378">Hydrolase</keyword>
<dbReference type="PIRSF" id="PIRSF038800">
    <property type="entry name" value="KYNU"/>
    <property type="match status" value="1"/>
</dbReference>
<comment type="similarity">
    <text evidence="4 6">Belongs to the kynureninase family.</text>
</comment>
<comment type="caution">
    <text evidence="7">The sequence shown here is derived from an EMBL/GenBank/DDBJ whole genome shotgun (WGS) entry which is preliminary data.</text>
</comment>
<comment type="pathway">
    <text evidence="4 6">Amino-acid degradation; L-kynurenine degradation; L-alanine and anthranilate from L-kynurenine: step 1/1.</text>
</comment>
<dbReference type="HAMAP" id="MF_01970">
    <property type="entry name" value="Kynureninase"/>
    <property type="match status" value="1"/>
</dbReference>
<keyword evidence="8" id="KW-1185">Reference proteome</keyword>
<comment type="caution">
    <text evidence="4">Lacks conserved residue(s) required for the propagation of feature annotation.</text>
</comment>
<dbReference type="Pfam" id="PF22580">
    <property type="entry name" value="KYNU_C"/>
    <property type="match status" value="1"/>
</dbReference>
<evidence type="ECO:0000313" key="8">
    <source>
        <dbReference type="Proteomes" id="UP001523550"/>
    </source>
</evidence>
<dbReference type="EC" id="3.7.1.3" evidence="4 5"/>